<sequence>MAGDKFENFQIAPEKLTGRVNYDSWAHAARMTIASKKKLGYITGTKKAPKQEDVDAYEDWEEENCTVQTWLLNAMEKHVRALFDRLATAKAIWNAVEKTYSVGNNSSKIYELTKRSVNTVQAGRTLEAYYEELQIIWQELDSINPPQIKNEIDLCTHLVTVTNFRVYIFLAGLDSHLDAARAYVLRSDPLPDVLETYAMICEEDVRLKTMWSEEKTSGSAMAARKGFQGPDRDRTSFAHPPKPAFASKPVIERSSAPLQSSVKHNGSSPTKDEHKCTYCGKNHTIDKCWKLHGRPAWADDLIAQKHRSSAAHVTTQTTGDESGDVTTKEAKQGSSHSGGGGSWF</sequence>
<feature type="region of interest" description="Disordered" evidence="1">
    <location>
        <begin position="218"/>
        <end position="275"/>
    </location>
</feature>
<feature type="compositionally biased region" description="Polar residues" evidence="1">
    <location>
        <begin position="256"/>
        <end position="269"/>
    </location>
</feature>
<evidence type="ECO:0000313" key="3">
    <source>
        <dbReference type="RefSeq" id="XP_021814107.1"/>
    </source>
</evidence>
<keyword evidence="2" id="KW-1185">Reference proteome</keyword>
<gene>
    <name evidence="3" type="primary">LOC110756919</name>
</gene>
<feature type="compositionally biased region" description="Polar residues" evidence="1">
    <location>
        <begin position="311"/>
        <end position="320"/>
    </location>
</feature>
<evidence type="ECO:0000256" key="1">
    <source>
        <dbReference type="SAM" id="MobiDB-lite"/>
    </source>
</evidence>
<proteinExistence type="predicted"/>
<evidence type="ECO:0000313" key="2">
    <source>
        <dbReference type="Proteomes" id="UP000515124"/>
    </source>
</evidence>
<dbReference type="PANTHER" id="PTHR37610">
    <property type="entry name" value="CCHC-TYPE DOMAIN-CONTAINING PROTEIN"/>
    <property type="match status" value="1"/>
</dbReference>
<dbReference type="KEGG" id="pavi:110756919"/>
<reference evidence="3" key="1">
    <citation type="submission" date="2025-08" db="UniProtKB">
        <authorList>
            <consortium name="RefSeq"/>
        </authorList>
    </citation>
    <scope>IDENTIFICATION</scope>
</reference>
<dbReference type="GeneID" id="110756919"/>
<dbReference type="Pfam" id="PF14223">
    <property type="entry name" value="Retrotran_gag_2"/>
    <property type="match status" value="1"/>
</dbReference>
<dbReference type="AlphaFoldDB" id="A0A6P5SIL5"/>
<dbReference type="PANTHER" id="PTHR37610:SF45">
    <property type="entry name" value="RETROTRANSPOSON GAG DOMAIN-CONTAINING PROTEIN"/>
    <property type="match status" value="1"/>
</dbReference>
<feature type="region of interest" description="Disordered" evidence="1">
    <location>
        <begin position="308"/>
        <end position="344"/>
    </location>
</feature>
<dbReference type="RefSeq" id="XP_021814107.1">
    <property type="nucleotide sequence ID" value="XM_021958415.1"/>
</dbReference>
<name>A0A6P5SIL5_PRUAV</name>
<accession>A0A6P5SIL5</accession>
<organism evidence="2 3">
    <name type="scientific">Prunus avium</name>
    <name type="common">Cherry</name>
    <name type="synonym">Cerasus avium</name>
    <dbReference type="NCBI Taxonomy" id="42229"/>
    <lineage>
        <taxon>Eukaryota</taxon>
        <taxon>Viridiplantae</taxon>
        <taxon>Streptophyta</taxon>
        <taxon>Embryophyta</taxon>
        <taxon>Tracheophyta</taxon>
        <taxon>Spermatophyta</taxon>
        <taxon>Magnoliopsida</taxon>
        <taxon>eudicotyledons</taxon>
        <taxon>Gunneridae</taxon>
        <taxon>Pentapetalae</taxon>
        <taxon>rosids</taxon>
        <taxon>fabids</taxon>
        <taxon>Rosales</taxon>
        <taxon>Rosaceae</taxon>
        <taxon>Amygdaloideae</taxon>
        <taxon>Amygdaleae</taxon>
        <taxon>Prunus</taxon>
    </lineage>
</organism>
<protein>
    <submittedName>
        <fullName evidence="3">Uncharacterized protein LOC110756919</fullName>
    </submittedName>
</protein>
<dbReference type="Proteomes" id="UP000515124">
    <property type="component" value="Unplaced"/>
</dbReference>